<reference evidence="2" key="1">
    <citation type="submission" date="2020-05" db="EMBL/GenBank/DDBJ databases">
        <authorList>
            <person name="Chiriac C."/>
            <person name="Salcher M."/>
            <person name="Ghai R."/>
            <person name="Kavagutti S V."/>
        </authorList>
    </citation>
    <scope>NUCLEOTIDE SEQUENCE</scope>
</reference>
<dbReference type="AlphaFoldDB" id="A0A6J6E9B6"/>
<feature type="region of interest" description="Disordered" evidence="1">
    <location>
        <begin position="1"/>
        <end position="23"/>
    </location>
</feature>
<evidence type="ECO:0000256" key="1">
    <source>
        <dbReference type="SAM" id="MobiDB-lite"/>
    </source>
</evidence>
<protein>
    <submittedName>
        <fullName evidence="2">Unannotated protein</fullName>
    </submittedName>
</protein>
<sequence>MSTTPVTSTSDKSAATPPRRPTPADIELLAFAQAAELTARDLYEQAVAEGAGGDQIASLVALAAHHDAYAQSLSALLGTDAPQSRNDELFSSLKSGFGSDTESTALAAHELENTLVVTHTDLLGRLDGTEGAALVASILIGESRHCAALAALAGKSPVDDIDLFLTTSDVESLAPQA</sequence>
<dbReference type="EMBL" id="CAEZTS010000025">
    <property type="protein sequence ID" value="CAB4571904.1"/>
    <property type="molecule type" value="Genomic_DNA"/>
</dbReference>
<dbReference type="InterPro" id="IPR009078">
    <property type="entry name" value="Ferritin-like_SF"/>
</dbReference>
<organism evidence="2">
    <name type="scientific">freshwater metagenome</name>
    <dbReference type="NCBI Taxonomy" id="449393"/>
    <lineage>
        <taxon>unclassified sequences</taxon>
        <taxon>metagenomes</taxon>
        <taxon>ecological metagenomes</taxon>
    </lineage>
</organism>
<dbReference type="SUPFAM" id="SSF47240">
    <property type="entry name" value="Ferritin-like"/>
    <property type="match status" value="1"/>
</dbReference>
<accession>A0A6J6E9B6</accession>
<name>A0A6J6E9B6_9ZZZZ</name>
<feature type="compositionally biased region" description="Polar residues" evidence="1">
    <location>
        <begin position="1"/>
        <end position="13"/>
    </location>
</feature>
<dbReference type="Pfam" id="PF13668">
    <property type="entry name" value="Ferritin_2"/>
    <property type="match status" value="1"/>
</dbReference>
<evidence type="ECO:0000313" key="2">
    <source>
        <dbReference type="EMBL" id="CAB4571904.1"/>
    </source>
</evidence>
<proteinExistence type="predicted"/>
<gene>
    <name evidence="2" type="ORF">UFOPK1722_00441</name>
</gene>